<dbReference type="AlphaFoldDB" id="A0A915ACI3"/>
<dbReference type="Proteomes" id="UP000887569">
    <property type="component" value="Unplaced"/>
</dbReference>
<protein>
    <submittedName>
        <fullName evidence="2">Uncharacterized protein</fullName>
    </submittedName>
</protein>
<evidence type="ECO:0000313" key="1">
    <source>
        <dbReference type="Proteomes" id="UP000887569"/>
    </source>
</evidence>
<organism evidence="1 2">
    <name type="scientific">Parascaris univalens</name>
    <name type="common">Nematode worm</name>
    <dbReference type="NCBI Taxonomy" id="6257"/>
    <lineage>
        <taxon>Eukaryota</taxon>
        <taxon>Metazoa</taxon>
        <taxon>Ecdysozoa</taxon>
        <taxon>Nematoda</taxon>
        <taxon>Chromadorea</taxon>
        <taxon>Rhabditida</taxon>
        <taxon>Spirurina</taxon>
        <taxon>Ascaridomorpha</taxon>
        <taxon>Ascaridoidea</taxon>
        <taxon>Ascarididae</taxon>
        <taxon>Parascaris</taxon>
    </lineage>
</organism>
<proteinExistence type="predicted"/>
<dbReference type="WBParaSite" id="PgR003_g047_t01">
    <property type="protein sequence ID" value="PgR003_g047_t01"/>
    <property type="gene ID" value="PgR003_g047"/>
</dbReference>
<accession>A0A915ACI3</accession>
<reference evidence="2" key="1">
    <citation type="submission" date="2022-11" db="UniProtKB">
        <authorList>
            <consortium name="WormBaseParasite"/>
        </authorList>
    </citation>
    <scope>IDENTIFICATION</scope>
</reference>
<sequence>QANSWIYSVRQNFPLNLSCKGDDLLSSFPCSEQPLTSILPSQMSPVIAVKNERVVYEADEESDLWKKIRIEIPGKRHTTDSFETSAFLTPDHSSPDSGKSLTTVSNRLALDEATEMCLGDAICGPLPELRDDLDEFFRAVECPSLDDLNCTSKEVLPVCSEDEPPYTLSPSLPLGVMLNTPFVSTTPHILRALNNRTKKCGAFRDACGSQLQS</sequence>
<name>A0A915ACI3_PARUN</name>
<keyword evidence="1" id="KW-1185">Reference proteome</keyword>
<evidence type="ECO:0000313" key="2">
    <source>
        <dbReference type="WBParaSite" id="PgR003_g047_t01"/>
    </source>
</evidence>